<dbReference type="InterPro" id="IPR019734">
    <property type="entry name" value="TPR_rpt"/>
</dbReference>
<evidence type="ECO:0000313" key="6">
    <source>
        <dbReference type="Proteomes" id="UP000320179"/>
    </source>
</evidence>
<name>A0AAE6FZ31_MYXXA</name>
<proteinExistence type="predicted"/>
<dbReference type="PANTHER" id="PTHR22904:SF523">
    <property type="entry name" value="STRESS-INDUCED-PHOSPHOPROTEIN 1"/>
    <property type="match status" value="1"/>
</dbReference>
<evidence type="ECO:0008006" key="7">
    <source>
        <dbReference type="Google" id="ProtNLM"/>
    </source>
</evidence>
<dbReference type="PANTHER" id="PTHR22904">
    <property type="entry name" value="TPR REPEAT CONTAINING PROTEIN"/>
    <property type="match status" value="1"/>
</dbReference>
<evidence type="ECO:0000256" key="1">
    <source>
        <dbReference type="ARBA" id="ARBA00022737"/>
    </source>
</evidence>
<gene>
    <name evidence="5" type="ORF">BHS09_13355</name>
</gene>
<evidence type="ECO:0000256" key="4">
    <source>
        <dbReference type="SAM" id="MobiDB-lite"/>
    </source>
</evidence>
<feature type="repeat" description="TPR" evidence="3">
    <location>
        <begin position="261"/>
        <end position="294"/>
    </location>
</feature>
<dbReference type="GO" id="GO:0051879">
    <property type="term" value="F:Hsp90 protein binding"/>
    <property type="evidence" value="ECO:0007669"/>
    <property type="project" value="TreeGrafter"/>
</dbReference>
<dbReference type="SUPFAM" id="SSF48452">
    <property type="entry name" value="TPR-like"/>
    <property type="match status" value="1"/>
</dbReference>
<dbReference type="SMART" id="SM00028">
    <property type="entry name" value="TPR"/>
    <property type="match status" value="3"/>
</dbReference>
<evidence type="ECO:0000256" key="2">
    <source>
        <dbReference type="ARBA" id="ARBA00022803"/>
    </source>
</evidence>
<evidence type="ECO:0000313" key="5">
    <source>
        <dbReference type="EMBL" id="QDE67893.1"/>
    </source>
</evidence>
<dbReference type="Proteomes" id="UP000320179">
    <property type="component" value="Chromosome"/>
</dbReference>
<dbReference type="InterPro" id="IPR011990">
    <property type="entry name" value="TPR-like_helical_dom_sf"/>
</dbReference>
<dbReference type="InterPro" id="IPR013105">
    <property type="entry name" value="TPR_2"/>
</dbReference>
<dbReference type="EMBL" id="CP017174">
    <property type="protein sequence ID" value="QDE67893.1"/>
    <property type="molecule type" value="Genomic_DNA"/>
</dbReference>
<dbReference type="AlphaFoldDB" id="A0AAE6FZ31"/>
<dbReference type="PROSITE" id="PS50005">
    <property type="entry name" value="TPR"/>
    <property type="match status" value="2"/>
</dbReference>
<keyword evidence="2 3" id="KW-0802">TPR repeat</keyword>
<dbReference type="Pfam" id="PF07719">
    <property type="entry name" value="TPR_2"/>
    <property type="match status" value="1"/>
</dbReference>
<reference evidence="5 6" key="1">
    <citation type="journal article" date="2019" name="Science">
        <title>Social genes are selection hotspots in kin groups of a soil microbe.</title>
        <authorList>
            <person name="Wielgoss S."/>
            <person name="Wolfensberger R."/>
            <person name="Sun L."/>
            <person name="Fiegna F."/>
            <person name="Velicer G.J."/>
        </authorList>
    </citation>
    <scope>NUCLEOTIDE SEQUENCE [LARGE SCALE GENOMIC DNA]</scope>
    <source>
        <strain evidence="5 6">MC3.5.9c15</strain>
    </source>
</reference>
<evidence type="ECO:0000256" key="3">
    <source>
        <dbReference type="PROSITE-ProRule" id="PRU00339"/>
    </source>
</evidence>
<organism evidence="5 6">
    <name type="scientific">Myxococcus xanthus</name>
    <dbReference type="NCBI Taxonomy" id="34"/>
    <lineage>
        <taxon>Bacteria</taxon>
        <taxon>Pseudomonadati</taxon>
        <taxon>Myxococcota</taxon>
        <taxon>Myxococcia</taxon>
        <taxon>Myxococcales</taxon>
        <taxon>Cystobacterineae</taxon>
        <taxon>Myxococcaceae</taxon>
        <taxon>Myxococcus</taxon>
    </lineage>
</organism>
<protein>
    <recommendedName>
        <fullName evidence="7">Tetratricopeptide repeat protein</fullName>
    </recommendedName>
</protein>
<sequence length="458" mass="50379">MEDGREDRALAAWRRGPGGARRLGPNEGAPAPRALSSHFRSACLAVDISQPKGLGTCRCVSRLRMEELPGIDWWPLSSHPSKGPSRVRQFFIVLGCSFVLGCASTPKPVPAAPPDAAETSQAEHETPGYLSPSEIVKVLEDSKVAYRVEGKDSPPGGWGDQLWPQRVALIDVPQVEVEDGRRTIREWPTPAGLKALLDEVEPHFQAKRYDEAAKLYAQATDLCPECYVAWVFRGDADYFAGDAATALEHYVRATTLNPYDHRAWFFQGNALAKLGRFEEALDAWAQCLALSPRYPVIRQFFRTNAHLGLVIRGDTIVPRGYAERAAEGVSIQFDPNHDPAWLAFANCKALWLGEPSHRAKMTGSTEEQFTSVEEMECLASALAVHESQKAEGKTDASDPTLDRLFAIAQEGLLLEAVLFEVGARVHPQIALTLDDELRRRLKKYVLTHVLVPAGGHGG</sequence>
<feature type="region of interest" description="Disordered" evidence="4">
    <location>
        <begin position="107"/>
        <end position="128"/>
    </location>
</feature>
<keyword evidence="1" id="KW-0677">Repeat</keyword>
<feature type="repeat" description="TPR" evidence="3">
    <location>
        <begin position="227"/>
        <end position="260"/>
    </location>
</feature>
<dbReference type="Gene3D" id="1.25.40.10">
    <property type="entry name" value="Tetratricopeptide repeat domain"/>
    <property type="match status" value="1"/>
</dbReference>
<accession>A0AAE6FZ31</accession>